<dbReference type="InterPro" id="IPR036388">
    <property type="entry name" value="WH-like_DNA-bd_sf"/>
</dbReference>
<dbReference type="GO" id="GO:0032259">
    <property type="term" value="P:methylation"/>
    <property type="evidence" value="ECO:0007669"/>
    <property type="project" value="UniProtKB-KW"/>
</dbReference>
<comment type="caution">
    <text evidence="4">The sequence shown here is derived from an EMBL/GenBank/DDBJ whole genome shotgun (WGS) entry which is preliminary data.</text>
</comment>
<keyword evidence="4" id="KW-0808">Transferase</keyword>
<dbReference type="CDD" id="cd06445">
    <property type="entry name" value="ATase"/>
    <property type="match status" value="1"/>
</dbReference>
<dbReference type="EMBL" id="BSTX01000005">
    <property type="protein sequence ID" value="GLZ81125.1"/>
    <property type="molecule type" value="Genomic_DNA"/>
</dbReference>
<evidence type="ECO:0000313" key="5">
    <source>
        <dbReference type="Proteomes" id="UP001165079"/>
    </source>
</evidence>
<dbReference type="InterPro" id="IPR036217">
    <property type="entry name" value="MethylDNA_cys_MeTrfase_DNAb"/>
</dbReference>
<evidence type="ECO:0000256" key="1">
    <source>
        <dbReference type="ARBA" id="ARBA00022763"/>
    </source>
</evidence>
<dbReference type="Proteomes" id="UP001165079">
    <property type="component" value="Unassembled WGS sequence"/>
</dbReference>
<dbReference type="SUPFAM" id="SSF46767">
    <property type="entry name" value="Methylated DNA-protein cysteine methyltransferase, C-terminal domain"/>
    <property type="match status" value="1"/>
</dbReference>
<dbReference type="GO" id="GO:0003908">
    <property type="term" value="F:methylated-DNA-[protein]-cysteine S-methyltransferase activity"/>
    <property type="evidence" value="ECO:0007669"/>
    <property type="project" value="InterPro"/>
</dbReference>
<organism evidence="4 5">
    <name type="scientific">Actinorhabdospora filicis</name>
    <dbReference type="NCBI Taxonomy" id="1785913"/>
    <lineage>
        <taxon>Bacteria</taxon>
        <taxon>Bacillati</taxon>
        <taxon>Actinomycetota</taxon>
        <taxon>Actinomycetes</taxon>
        <taxon>Micromonosporales</taxon>
        <taxon>Micromonosporaceae</taxon>
        <taxon>Actinorhabdospora</taxon>
    </lineage>
</organism>
<sequence length="159" mass="16653">MRWTTVTSPIGELRLATDGTALTNVSTMPGNPVRGERSDDDPILRLAAAELAGYFAGTRTEFEVPLALAGSDFERAVWTEVLAIPYGATATHAEIAARVGQPKAARAVGLANSLNPIAIIVPGHRVVGSFPGRSTGTDVTELLLELEARAGVVTEFKAA</sequence>
<dbReference type="Pfam" id="PF01035">
    <property type="entry name" value="DNA_binding_1"/>
    <property type="match status" value="1"/>
</dbReference>
<dbReference type="GO" id="GO:0006281">
    <property type="term" value="P:DNA repair"/>
    <property type="evidence" value="ECO:0007669"/>
    <property type="project" value="InterPro"/>
</dbReference>
<feature type="domain" description="Methylguanine DNA methyltransferase ribonuclease-like" evidence="3">
    <location>
        <begin position="1"/>
        <end position="68"/>
    </location>
</feature>
<feature type="domain" description="Methylated-DNA-[protein]-cysteine S-methyltransferase DNA binding" evidence="2">
    <location>
        <begin position="72"/>
        <end position="148"/>
    </location>
</feature>
<dbReference type="Pfam" id="PF02870">
    <property type="entry name" value="Methyltransf_1N"/>
    <property type="match status" value="1"/>
</dbReference>
<reference evidence="4" key="1">
    <citation type="submission" date="2023-03" db="EMBL/GenBank/DDBJ databases">
        <title>Actinorhabdospora filicis NBRC 111898.</title>
        <authorList>
            <person name="Ichikawa N."/>
            <person name="Sato H."/>
            <person name="Tonouchi N."/>
        </authorList>
    </citation>
    <scope>NUCLEOTIDE SEQUENCE</scope>
    <source>
        <strain evidence="4">NBRC 111898</strain>
    </source>
</reference>
<dbReference type="NCBIfam" id="TIGR00589">
    <property type="entry name" value="ogt"/>
    <property type="match status" value="1"/>
</dbReference>
<dbReference type="InterPro" id="IPR008332">
    <property type="entry name" value="MethylG_MeTrfase_N"/>
</dbReference>
<evidence type="ECO:0000259" key="3">
    <source>
        <dbReference type="Pfam" id="PF02870"/>
    </source>
</evidence>
<proteinExistence type="predicted"/>
<dbReference type="InterPro" id="IPR014048">
    <property type="entry name" value="MethylDNA_cys_MeTrfase_DNA-bd"/>
</dbReference>
<dbReference type="SUPFAM" id="SSF53155">
    <property type="entry name" value="Methylated DNA-protein cysteine methyltransferase domain"/>
    <property type="match status" value="1"/>
</dbReference>
<accession>A0A9W6WDR9</accession>
<dbReference type="Gene3D" id="1.10.10.10">
    <property type="entry name" value="Winged helix-like DNA-binding domain superfamily/Winged helix DNA-binding domain"/>
    <property type="match status" value="1"/>
</dbReference>
<name>A0A9W6WDR9_9ACTN</name>
<dbReference type="RefSeq" id="WP_285666498.1">
    <property type="nucleotide sequence ID" value="NZ_BSTX01000005.1"/>
</dbReference>
<keyword evidence="5" id="KW-1185">Reference proteome</keyword>
<dbReference type="AlphaFoldDB" id="A0A9W6WDR9"/>
<evidence type="ECO:0000259" key="2">
    <source>
        <dbReference type="Pfam" id="PF01035"/>
    </source>
</evidence>
<gene>
    <name evidence="4" type="primary">ogt</name>
    <name evidence="4" type="ORF">Afil01_59320</name>
</gene>
<dbReference type="InterPro" id="IPR036631">
    <property type="entry name" value="MGMT_N_sf"/>
</dbReference>
<keyword evidence="1" id="KW-0227">DNA damage</keyword>
<dbReference type="PANTHER" id="PTHR10815:SF5">
    <property type="entry name" value="METHYLATED-DNA--PROTEIN-CYSTEINE METHYLTRANSFERASE"/>
    <property type="match status" value="1"/>
</dbReference>
<dbReference type="PANTHER" id="PTHR10815">
    <property type="entry name" value="METHYLATED-DNA--PROTEIN-CYSTEINE METHYLTRANSFERASE"/>
    <property type="match status" value="1"/>
</dbReference>
<keyword evidence="4" id="KW-0489">Methyltransferase</keyword>
<dbReference type="Gene3D" id="3.30.160.70">
    <property type="entry name" value="Methylated DNA-protein cysteine methyltransferase domain"/>
    <property type="match status" value="1"/>
</dbReference>
<protein>
    <submittedName>
        <fullName evidence="4">Methylated-DNA--protein-cysteine methyltransferase</fullName>
    </submittedName>
</protein>
<evidence type="ECO:0000313" key="4">
    <source>
        <dbReference type="EMBL" id="GLZ81125.1"/>
    </source>
</evidence>